<evidence type="ECO:0000259" key="2">
    <source>
        <dbReference type="PROSITE" id="PS51123"/>
    </source>
</evidence>
<dbReference type="InterPro" id="IPR050330">
    <property type="entry name" value="Bact_OuterMem_StrucFunc"/>
</dbReference>
<sequence length="153" mass="16777">MRVGRDFKGGLYSVVVTDSVITLRSNAFEQGSACLNPSVKKALKQIAPILAKKMKDFPNISVQFEGHTDAASVMGISTDVSKNCAVYDDNYSLSAGRAREARKALLNTVKGDKSISRRISVVGYGPDHLKNPHNPRADENRRVEIRLVARDAF</sequence>
<dbReference type="Pfam" id="PF00691">
    <property type="entry name" value="OmpA"/>
    <property type="match status" value="1"/>
</dbReference>
<name>A0A1T4RU12_9BACT</name>
<dbReference type="PANTHER" id="PTHR30329:SF21">
    <property type="entry name" value="LIPOPROTEIN YIAD-RELATED"/>
    <property type="match status" value="1"/>
</dbReference>
<evidence type="ECO:0000256" key="1">
    <source>
        <dbReference type="PROSITE-ProRule" id="PRU00473"/>
    </source>
</evidence>
<dbReference type="RefSeq" id="WP_095849520.1">
    <property type="nucleotide sequence ID" value="NZ_FUWU01000088.1"/>
</dbReference>
<dbReference type="PANTHER" id="PTHR30329">
    <property type="entry name" value="STATOR ELEMENT OF FLAGELLAR MOTOR COMPLEX"/>
    <property type="match status" value="1"/>
</dbReference>
<dbReference type="SUPFAM" id="SSF103088">
    <property type="entry name" value="OmpA-like"/>
    <property type="match status" value="1"/>
</dbReference>
<organism evidence="3 4">
    <name type="scientific">Fibrobacter intestinalis</name>
    <dbReference type="NCBI Taxonomy" id="28122"/>
    <lineage>
        <taxon>Bacteria</taxon>
        <taxon>Pseudomonadati</taxon>
        <taxon>Fibrobacterota</taxon>
        <taxon>Fibrobacteria</taxon>
        <taxon>Fibrobacterales</taxon>
        <taxon>Fibrobacteraceae</taxon>
        <taxon>Fibrobacter</taxon>
    </lineage>
</organism>
<gene>
    <name evidence="3" type="ORF">SAMN02745108_02846</name>
</gene>
<evidence type="ECO:0000313" key="3">
    <source>
        <dbReference type="EMBL" id="SKA19387.1"/>
    </source>
</evidence>
<dbReference type="AlphaFoldDB" id="A0A1T4RU12"/>
<dbReference type="GO" id="GO:0016020">
    <property type="term" value="C:membrane"/>
    <property type="evidence" value="ECO:0007669"/>
    <property type="project" value="UniProtKB-UniRule"/>
</dbReference>
<dbReference type="CDD" id="cd07185">
    <property type="entry name" value="OmpA_C-like"/>
    <property type="match status" value="1"/>
</dbReference>
<accession>A0A1T4RU12</accession>
<dbReference type="InterPro" id="IPR036737">
    <property type="entry name" value="OmpA-like_sf"/>
</dbReference>
<feature type="domain" description="OmpA-like" evidence="2">
    <location>
        <begin position="16"/>
        <end position="151"/>
    </location>
</feature>
<dbReference type="InterPro" id="IPR006665">
    <property type="entry name" value="OmpA-like"/>
</dbReference>
<dbReference type="PROSITE" id="PS51123">
    <property type="entry name" value="OMPA_2"/>
    <property type="match status" value="1"/>
</dbReference>
<protein>
    <submittedName>
        <fullName evidence="3">OmpA family protein</fullName>
    </submittedName>
</protein>
<evidence type="ECO:0000313" key="4">
    <source>
        <dbReference type="Proteomes" id="UP000190449"/>
    </source>
</evidence>
<proteinExistence type="predicted"/>
<dbReference type="EMBL" id="FUWU01000088">
    <property type="protein sequence ID" value="SKA19387.1"/>
    <property type="molecule type" value="Genomic_DNA"/>
</dbReference>
<reference evidence="3 4" key="1">
    <citation type="submission" date="2017-02" db="EMBL/GenBank/DDBJ databases">
        <authorList>
            <person name="Peterson S.W."/>
        </authorList>
    </citation>
    <scope>NUCLEOTIDE SEQUENCE [LARGE SCALE GENOMIC DNA]</scope>
    <source>
        <strain evidence="3 4">ATCC 43854</strain>
    </source>
</reference>
<dbReference type="Proteomes" id="UP000190449">
    <property type="component" value="Unassembled WGS sequence"/>
</dbReference>
<dbReference type="STRING" id="28122.SAMN02745108_02846"/>
<dbReference type="Gene3D" id="3.30.1330.60">
    <property type="entry name" value="OmpA-like domain"/>
    <property type="match status" value="1"/>
</dbReference>
<keyword evidence="1" id="KW-0472">Membrane</keyword>